<keyword evidence="1" id="KW-1133">Transmembrane helix</keyword>
<feature type="transmembrane region" description="Helical" evidence="1">
    <location>
        <begin position="119"/>
        <end position="136"/>
    </location>
</feature>
<evidence type="ECO:0000313" key="3">
    <source>
        <dbReference type="Proteomes" id="UP001061958"/>
    </source>
</evidence>
<gene>
    <name evidence="2" type="ORF">GpartN1_g3402.t1</name>
</gene>
<accession>A0A9C7PXE7</accession>
<dbReference type="OrthoDB" id="8583at2759"/>
<dbReference type="EMBL" id="BQMJ01000025">
    <property type="protein sequence ID" value="GJQ11611.1"/>
    <property type="molecule type" value="Genomic_DNA"/>
</dbReference>
<proteinExistence type="predicted"/>
<protein>
    <submittedName>
        <fullName evidence="2">Uncharacterized protein</fullName>
    </submittedName>
</protein>
<name>A0A9C7PXE7_9RHOD</name>
<comment type="caution">
    <text evidence="2">The sequence shown here is derived from an EMBL/GenBank/DDBJ whole genome shotgun (WGS) entry which is preliminary data.</text>
</comment>
<evidence type="ECO:0000256" key="1">
    <source>
        <dbReference type="SAM" id="Phobius"/>
    </source>
</evidence>
<keyword evidence="3" id="KW-1185">Reference proteome</keyword>
<dbReference type="AlphaFoldDB" id="A0A9C7PXE7"/>
<reference evidence="2" key="2">
    <citation type="submission" date="2022-01" db="EMBL/GenBank/DDBJ databases">
        <authorList>
            <person name="Hirooka S."/>
            <person name="Miyagishima S.Y."/>
        </authorList>
    </citation>
    <scope>NUCLEOTIDE SEQUENCE</scope>
    <source>
        <strain evidence="2">NBRC 102759</strain>
    </source>
</reference>
<dbReference type="Proteomes" id="UP001061958">
    <property type="component" value="Unassembled WGS sequence"/>
</dbReference>
<sequence>MMFVAILYPFSSTARAGKHSLALCACQQGSGKEPGKSDYTEDTQPRKGVPFVSQRSYHEIPSTSVDWDFEWVKYVATGSSESEKPKTFSPWEKLKRQSSSKFPRRLFTIPRLSLLTKDWRFWVATLFVISLIMAAIQRSNNNMMGSGFI</sequence>
<keyword evidence="1" id="KW-0472">Membrane</keyword>
<reference evidence="2" key="1">
    <citation type="journal article" date="2022" name="Proc. Natl. Acad. Sci. U.S.A.">
        <title>Life cycle and functional genomics of the unicellular red alga Galdieria for elucidating algal and plant evolution and industrial use.</title>
        <authorList>
            <person name="Hirooka S."/>
            <person name="Itabashi T."/>
            <person name="Ichinose T.M."/>
            <person name="Onuma R."/>
            <person name="Fujiwara T."/>
            <person name="Yamashita S."/>
            <person name="Jong L.W."/>
            <person name="Tomita R."/>
            <person name="Iwane A.H."/>
            <person name="Miyagishima S.Y."/>
        </authorList>
    </citation>
    <scope>NUCLEOTIDE SEQUENCE</scope>
    <source>
        <strain evidence="2">NBRC 102759</strain>
    </source>
</reference>
<keyword evidence="1" id="KW-0812">Transmembrane</keyword>
<organism evidence="2 3">
    <name type="scientific">Galdieria partita</name>
    <dbReference type="NCBI Taxonomy" id="83374"/>
    <lineage>
        <taxon>Eukaryota</taxon>
        <taxon>Rhodophyta</taxon>
        <taxon>Bangiophyceae</taxon>
        <taxon>Galdieriales</taxon>
        <taxon>Galdieriaceae</taxon>
        <taxon>Galdieria</taxon>
    </lineage>
</organism>
<evidence type="ECO:0000313" key="2">
    <source>
        <dbReference type="EMBL" id="GJQ11611.1"/>
    </source>
</evidence>